<reference evidence="4" key="1">
    <citation type="journal article" date="2021" name="Syst. Appl. Microbiol.">
        <title>Roseomonas hellenica sp. nov., isolated from roots of wild-growing Alkanna tinctoria.</title>
        <authorList>
            <person name="Rat A."/>
            <person name="Naranjo H.D."/>
            <person name="Lebbe L."/>
            <person name="Cnockaert M."/>
            <person name="Krigas N."/>
            <person name="Grigoriadou K."/>
            <person name="Maloupa E."/>
            <person name="Willems A."/>
        </authorList>
    </citation>
    <scope>NUCLEOTIDE SEQUENCE [LARGE SCALE GENOMIC DNA]</scope>
    <source>
        <strain evidence="4">LMG 31523</strain>
    </source>
</reference>
<evidence type="ECO:0000256" key="2">
    <source>
        <dbReference type="SAM" id="MobiDB-lite"/>
    </source>
</evidence>
<keyword evidence="1" id="KW-1277">Toxin-antitoxin system</keyword>
<dbReference type="InterPro" id="IPR009956">
    <property type="entry name" value="Post-segregation_anti-tox_CcdA"/>
</dbReference>
<evidence type="ECO:0000256" key="1">
    <source>
        <dbReference type="ARBA" id="ARBA00022649"/>
    </source>
</evidence>
<keyword evidence="4" id="KW-1185">Reference proteome</keyword>
<dbReference type="Pfam" id="PF07362">
    <property type="entry name" value="CcdA"/>
    <property type="match status" value="1"/>
</dbReference>
<dbReference type="EMBL" id="JAAGBB010000011">
    <property type="protein sequence ID" value="MBR0664940.1"/>
    <property type="molecule type" value="Genomic_DNA"/>
</dbReference>
<dbReference type="Proteomes" id="UP001196870">
    <property type="component" value="Unassembled WGS sequence"/>
</dbReference>
<evidence type="ECO:0000313" key="3">
    <source>
        <dbReference type="EMBL" id="MBR0664940.1"/>
    </source>
</evidence>
<accession>A0ABS5EXB5</accession>
<proteinExistence type="predicted"/>
<gene>
    <name evidence="3" type="ORF">GXW71_11305</name>
</gene>
<name>A0ABS5EXB5_9PROT</name>
<organism evidence="3 4">
    <name type="scientific">Plastoroseomonas hellenica</name>
    <dbReference type="NCBI Taxonomy" id="2687306"/>
    <lineage>
        <taxon>Bacteria</taxon>
        <taxon>Pseudomonadati</taxon>
        <taxon>Pseudomonadota</taxon>
        <taxon>Alphaproteobacteria</taxon>
        <taxon>Acetobacterales</taxon>
        <taxon>Acetobacteraceae</taxon>
        <taxon>Plastoroseomonas</taxon>
    </lineage>
</organism>
<protein>
    <submittedName>
        <fullName evidence="3">Type II toxin-antitoxin system CcdA family antitoxin</fullName>
    </submittedName>
</protein>
<comment type="caution">
    <text evidence="3">The sequence shown here is derived from an EMBL/GenBank/DDBJ whole genome shotgun (WGS) entry which is preliminary data.</text>
</comment>
<feature type="region of interest" description="Disordered" evidence="2">
    <location>
        <begin position="1"/>
        <end position="20"/>
    </location>
</feature>
<evidence type="ECO:0000313" key="4">
    <source>
        <dbReference type="Proteomes" id="UP001196870"/>
    </source>
</evidence>
<sequence length="87" mass="9831">MPRNPASHIPDPPAPPRRATNVTLPEALLREARELGINLSQACERGLVSAVAEVKAERWLRENRAAIDAWNDHVERHGMPLSEFRQF</sequence>
<dbReference type="RefSeq" id="WP_211852607.1">
    <property type="nucleotide sequence ID" value="NZ_JAAGBB010000011.1"/>
</dbReference>